<proteinExistence type="predicted"/>
<protein>
    <recommendedName>
        <fullName evidence="3">Zinc-dependent peptidase</fullName>
    </recommendedName>
</protein>
<evidence type="ECO:0008006" key="3">
    <source>
        <dbReference type="Google" id="ProtNLM"/>
    </source>
</evidence>
<dbReference type="SUPFAM" id="SSF55486">
    <property type="entry name" value="Metalloproteases ('zincins'), catalytic domain"/>
    <property type="match status" value="1"/>
</dbReference>
<dbReference type="Proteomes" id="UP000653231">
    <property type="component" value="Unassembled WGS sequence"/>
</dbReference>
<organism evidence="1 2">
    <name type="scientific">Microbispora bryophytorum subsp. camponoti</name>
    <dbReference type="NCBI Taxonomy" id="1677852"/>
    <lineage>
        <taxon>Bacteria</taxon>
        <taxon>Bacillati</taxon>
        <taxon>Actinomycetota</taxon>
        <taxon>Actinomycetes</taxon>
        <taxon>Streptosporangiales</taxon>
        <taxon>Streptosporangiaceae</taxon>
        <taxon>Microbispora</taxon>
    </lineage>
</organism>
<reference evidence="1 2" key="1">
    <citation type="submission" date="2020-09" db="EMBL/GenBank/DDBJ databases">
        <title>Actinomycete isolated from the Camponotus japonicus Mayr.</title>
        <authorList>
            <person name="Gong X."/>
        </authorList>
    </citation>
    <scope>NUCLEOTIDE SEQUENCE [LARGE SCALE GENOMIC DNA]</scope>
    <source>
        <strain evidence="1 2">2C-HV3</strain>
    </source>
</reference>
<comment type="caution">
    <text evidence="1">The sequence shown here is derived from an EMBL/GenBank/DDBJ whole genome shotgun (WGS) entry which is preliminary data.</text>
</comment>
<accession>A0ABR8LBP5</accession>
<keyword evidence="2" id="KW-1185">Reference proteome</keyword>
<dbReference type="EMBL" id="JACXRZ010000026">
    <property type="protein sequence ID" value="MBD3147092.1"/>
    <property type="molecule type" value="Genomic_DNA"/>
</dbReference>
<name>A0ABR8LBP5_9ACTN</name>
<gene>
    <name evidence="1" type="ORF">IEQ31_28440</name>
</gene>
<dbReference type="RefSeq" id="WP_191054330.1">
    <property type="nucleotide sequence ID" value="NZ_JACXRZ010000026.1"/>
</dbReference>
<evidence type="ECO:0000313" key="1">
    <source>
        <dbReference type="EMBL" id="MBD3147092.1"/>
    </source>
</evidence>
<evidence type="ECO:0000313" key="2">
    <source>
        <dbReference type="Proteomes" id="UP000653231"/>
    </source>
</evidence>
<sequence>MTASPYWCAPHPANTHPIPRDGRRHCGVLECVLRRQWPESTPPPQELIAAVDELAALPVHIATRLAEELDEIWLGVGAVPDLDSLGGLRGQPTRPGSPVRWDQVPGLCTGRLIAIGTGDHVSASLVLHEVGHALDAFDGMSQSAEWQTIMQMCRPAIMHPRYLDAIEWWAEGYALCASRQLGRLVRMLDGRENLGELVWAYYRRHYGV</sequence>